<proteinExistence type="predicted"/>
<dbReference type="EMBL" id="GEDG01031343">
    <property type="protein sequence ID" value="JAP11430.1"/>
    <property type="molecule type" value="Transcribed_RNA"/>
</dbReference>
<sequence length="71" mass="8580">MYVHLYTNFFFFIYIQERKEGQGKGNHAEGFIRTLFSRKLHCLYINNINCVYIIDVELSSISMCVYFFMDF</sequence>
<evidence type="ECO:0000313" key="1">
    <source>
        <dbReference type="EMBL" id="JAP11430.1"/>
    </source>
</evidence>
<organism evidence="1">
    <name type="scientific">Solanum chacoense</name>
    <name type="common">Chaco potato</name>
    <dbReference type="NCBI Taxonomy" id="4108"/>
    <lineage>
        <taxon>Eukaryota</taxon>
        <taxon>Viridiplantae</taxon>
        <taxon>Streptophyta</taxon>
        <taxon>Embryophyta</taxon>
        <taxon>Tracheophyta</taxon>
        <taxon>Spermatophyta</taxon>
        <taxon>Magnoliopsida</taxon>
        <taxon>eudicotyledons</taxon>
        <taxon>Gunneridae</taxon>
        <taxon>Pentapetalae</taxon>
        <taxon>asterids</taxon>
        <taxon>lamiids</taxon>
        <taxon>Solanales</taxon>
        <taxon>Solanaceae</taxon>
        <taxon>Solanoideae</taxon>
        <taxon>Solaneae</taxon>
        <taxon>Solanum</taxon>
    </lineage>
</organism>
<name>A0A0V0GVZ0_SOLCH</name>
<protein>
    <submittedName>
        <fullName evidence="1">Putative ovule protein</fullName>
    </submittedName>
</protein>
<reference evidence="1" key="1">
    <citation type="submission" date="2015-12" db="EMBL/GenBank/DDBJ databases">
        <title>Gene expression during late stages of embryo sac development: a critical building block for successful pollen-pistil interactions.</title>
        <authorList>
            <person name="Liu Y."/>
            <person name="Joly V."/>
            <person name="Sabar M."/>
            <person name="Matton D.P."/>
        </authorList>
    </citation>
    <scope>NUCLEOTIDE SEQUENCE</scope>
</reference>
<accession>A0A0V0GVZ0</accession>
<dbReference type="AlphaFoldDB" id="A0A0V0GVZ0"/>